<dbReference type="EMBL" id="GL996510">
    <property type="protein sequence ID" value="EGV66503.1"/>
    <property type="molecule type" value="Genomic_DNA"/>
</dbReference>
<dbReference type="CDD" id="cd12839">
    <property type="entry name" value="Killer_toxin_beta"/>
    <property type="match status" value="1"/>
</dbReference>
<dbReference type="GO" id="GO:0005576">
    <property type="term" value="C:extracellular region"/>
    <property type="evidence" value="ECO:0007669"/>
    <property type="project" value="InterPro"/>
</dbReference>
<dbReference type="Gene3D" id="3.30.44.10">
    <property type="entry name" value="Smk Toxin, beta chain"/>
    <property type="match status" value="1"/>
</dbReference>
<sequence>MNLTEDQQLYVQKTGNSSVAVGALLGVTDLLQYHTTPVTKRVNTVTTVWGIGADDRIDKSGATKKTLSEWAYKIKKAQGGKQGHQCVSIFSSDNKQRDFDIEFAFYDNSYSPQGSSCEAK</sequence>
<dbReference type="InterPro" id="IPR011329">
    <property type="entry name" value="Killer_tox_Kp4/SMK"/>
</dbReference>
<dbReference type="HOGENOM" id="CLU_2049394_0_0_1"/>
<dbReference type="SUPFAM" id="SSF55221">
    <property type="entry name" value="Yeast killer toxins"/>
    <property type="match status" value="1"/>
</dbReference>
<evidence type="ECO:0000313" key="2">
    <source>
        <dbReference type="EMBL" id="EGV66503.1"/>
    </source>
</evidence>
<protein>
    <recommendedName>
        <fullName evidence="1">Killer toxin SMK beta subunit domain-containing protein</fullName>
    </recommendedName>
</protein>
<gene>
    <name evidence="2" type="ORF">CANTEDRAFT_112219</name>
</gene>
<name>G3AWB4_CANTC</name>
<dbReference type="Pfam" id="PF21414">
    <property type="entry name" value="SMK_beta_su"/>
    <property type="match status" value="1"/>
</dbReference>
<dbReference type="Proteomes" id="UP000000707">
    <property type="component" value="Unassembled WGS sequence"/>
</dbReference>
<dbReference type="OrthoDB" id="10610667at2759"/>
<proteinExistence type="predicted"/>
<reference evidence="2 3" key="1">
    <citation type="journal article" date="2011" name="Proc. Natl. Acad. Sci. U.S.A.">
        <title>Comparative genomics of xylose-fermenting fungi for enhanced biofuel production.</title>
        <authorList>
            <person name="Wohlbach D.J."/>
            <person name="Kuo A."/>
            <person name="Sato T.K."/>
            <person name="Potts K.M."/>
            <person name="Salamov A.A."/>
            <person name="LaButti K.M."/>
            <person name="Sun H."/>
            <person name="Clum A."/>
            <person name="Pangilinan J.L."/>
            <person name="Lindquist E.A."/>
            <person name="Lucas S."/>
            <person name="Lapidus A."/>
            <person name="Jin M."/>
            <person name="Gunawan C."/>
            <person name="Balan V."/>
            <person name="Dale B.E."/>
            <person name="Jeffries T.W."/>
            <person name="Zinkel R."/>
            <person name="Barry K.W."/>
            <person name="Grigoriev I.V."/>
            <person name="Gasch A.P."/>
        </authorList>
    </citation>
    <scope>NUCLEOTIDE SEQUENCE [LARGE SCALE GENOMIC DNA]</scope>
    <source>
        <strain evidence="3">ATCC 10573 / BCRC 21748 / CBS 615 / JCM 9827 / NBRC 10315 / NRRL Y-1498 / VKM Y-70</strain>
    </source>
</reference>
<evidence type="ECO:0000313" key="3">
    <source>
        <dbReference type="Proteomes" id="UP000000707"/>
    </source>
</evidence>
<dbReference type="AlphaFoldDB" id="G3AWB4"/>
<keyword evidence="3" id="KW-1185">Reference proteome</keyword>
<feature type="domain" description="Killer toxin SMK beta subunit" evidence="1">
    <location>
        <begin position="44"/>
        <end position="117"/>
    </location>
</feature>
<evidence type="ECO:0000259" key="1">
    <source>
        <dbReference type="Pfam" id="PF21414"/>
    </source>
</evidence>
<organism evidence="3">
    <name type="scientific">Candida tenuis (strain ATCC 10573 / BCRC 21748 / CBS 615 / JCM 9827 / NBRC 10315 / NRRL Y-1498 / VKM Y-70)</name>
    <name type="common">Yeast</name>
    <name type="synonym">Yamadazyma tenuis</name>
    <dbReference type="NCBI Taxonomy" id="590646"/>
    <lineage>
        <taxon>Eukaryota</taxon>
        <taxon>Fungi</taxon>
        <taxon>Dikarya</taxon>
        <taxon>Ascomycota</taxon>
        <taxon>Saccharomycotina</taxon>
        <taxon>Pichiomycetes</taxon>
        <taxon>Debaryomycetaceae</taxon>
        <taxon>Yamadazyma</taxon>
    </lineage>
</organism>
<dbReference type="InterPro" id="IPR038431">
    <property type="entry name" value="Killer_tox_SMK_b_sf"/>
</dbReference>
<accession>G3AWB4</accession>
<dbReference type="InterPro" id="IPR011327">
    <property type="entry name" value="Killer_tox_SMK_b"/>
</dbReference>